<dbReference type="SUPFAM" id="SSF57850">
    <property type="entry name" value="RING/U-box"/>
    <property type="match status" value="1"/>
</dbReference>
<dbReference type="Proteomes" id="UP000261380">
    <property type="component" value="Unplaced"/>
</dbReference>
<dbReference type="Pfam" id="PF13445">
    <property type="entry name" value="zf-RING_UBOX"/>
    <property type="match status" value="1"/>
</dbReference>
<dbReference type="Gene3D" id="3.30.40.10">
    <property type="entry name" value="Zinc/RING finger domain, C3HC4 (zinc finger)"/>
    <property type="match status" value="1"/>
</dbReference>
<evidence type="ECO:0000256" key="2">
    <source>
        <dbReference type="ARBA" id="ARBA00022771"/>
    </source>
</evidence>
<reference evidence="6" key="1">
    <citation type="submission" date="2025-08" db="UniProtKB">
        <authorList>
            <consortium name="Ensembl"/>
        </authorList>
    </citation>
    <scope>IDENTIFICATION</scope>
</reference>
<evidence type="ECO:0000313" key="6">
    <source>
        <dbReference type="Ensembl" id="ENSXCOP00000008922.1"/>
    </source>
</evidence>
<name>A0A3B5LDL1_9TELE</name>
<dbReference type="PROSITE" id="PS50089">
    <property type="entry name" value="ZF_RING_2"/>
    <property type="match status" value="1"/>
</dbReference>
<keyword evidence="2 4" id="KW-0863">Zinc-finger</keyword>
<organism evidence="6 7">
    <name type="scientific">Xiphophorus couchianus</name>
    <name type="common">Monterrey platyfish</name>
    <dbReference type="NCBI Taxonomy" id="32473"/>
    <lineage>
        <taxon>Eukaryota</taxon>
        <taxon>Metazoa</taxon>
        <taxon>Chordata</taxon>
        <taxon>Craniata</taxon>
        <taxon>Vertebrata</taxon>
        <taxon>Euteleostomi</taxon>
        <taxon>Actinopterygii</taxon>
        <taxon>Neopterygii</taxon>
        <taxon>Teleostei</taxon>
        <taxon>Neoteleostei</taxon>
        <taxon>Acanthomorphata</taxon>
        <taxon>Ovalentaria</taxon>
        <taxon>Atherinomorphae</taxon>
        <taxon>Cyprinodontiformes</taxon>
        <taxon>Poeciliidae</taxon>
        <taxon>Poeciliinae</taxon>
        <taxon>Xiphophorus</taxon>
    </lineage>
</organism>
<dbReference type="AlphaFoldDB" id="A0A3B5LDL1"/>
<dbReference type="InterPro" id="IPR001841">
    <property type="entry name" value="Znf_RING"/>
</dbReference>
<evidence type="ECO:0000259" key="5">
    <source>
        <dbReference type="PROSITE" id="PS50089"/>
    </source>
</evidence>
<evidence type="ECO:0000313" key="7">
    <source>
        <dbReference type="Proteomes" id="UP000261380"/>
    </source>
</evidence>
<reference evidence="6" key="2">
    <citation type="submission" date="2025-09" db="UniProtKB">
        <authorList>
            <consortium name="Ensembl"/>
        </authorList>
    </citation>
    <scope>IDENTIFICATION</scope>
</reference>
<keyword evidence="7" id="KW-1185">Reference proteome</keyword>
<dbReference type="InterPro" id="IPR051051">
    <property type="entry name" value="E3_ubiq-ligase_TRIM/RNF"/>
</dbReference>
<proteinExistence type="predicted"/>
<keyword evidence="3" id="KW-0862">Zinc</keyword>
<dbReference type="GO" id="GO:0008270">
    <property type="term" value="F:zinc ion binding"/>
    <property type="evidence" value="ECO:0007669"/>
    <property type="project" value="UniProtKB-KW"/>
</dbReference>
<sequence length="79" mass="8871">MLPEKQLQCSICQQVLTDPVTTPCGHNFCRVCIGQLWDSSDVCQCPACSKTTRRKLTLTKEQPNLTERGARLKTVTTFL</sequence>
<dbReference type="GeneTree" id="ENSGT01030000235259"/>
<dbReference type="PROSITE" id="PS00518">
    <property type="entry name" value="ZF_RING_1"/>
    <property type="match status" value="1"/>
</dbReference>
<evidence type="ECO:0000256" key="3">
    <source>
        <dbReference type="ARBA" id="ARBA00022833"/>
    </source>
</evidence>
<protein>
    <recommendedName>
        <fullName evidence="5">RING-type domain-containing protein</fullName>
    </recommendedName>
</protein>
<evidence type="ECO:0000256" key="4">
    <source>
        <dbReference type="PROSITE-ProRule" id="PRU00175"/>
    </source>
</evidence>
<dbReference type="PANTHER" id="PTHR25465">
    <property type="entry name" value="B-BOX DOMAIN CONTAINING"/>
    <property type="match status" value="1"/>
</dbReference>
<feature type="domain" description="RING-type" evidence="5">
    <location>
        <begin position="9"/>
        <end position="49"/>
    </location>
</feature>
<dbReference type="PANTHER" id="PTHR25465:SF32">
    <property type="entry name" value="BLOODTHIRSTY-RELATED GENE FAMILY, MEMBER 16 ISOFORM X1-RELATED"/>
    <property type="match status" value="1"/>
</dbReference>
<dbReference type="InterPro" id="IPR013083">
    <property type="entry name" value="Znf_RING/FYVE/PHD"/>
</dbReference>
<dbReference type="InterPro" id="IPR017907">
    <property type="entry name" value="Znf_RING_CS"/>
</dbReference>
<dbReference type="Ensembl" id="ENSXCOT00000009028.1">
    <property type="protein sequence ID" value="ENSXCOP00000008922.1"/>
    <property type="gene ID" value="ENSXCOG00000006803.1"/>
</dbReference>
<keyword evidence="1" id="KW-0479">Metal-binding</keyword>
<evidence type="ECO:0000256" key="1">
    <source>
        <dbReference type="ARBA" id="ARBA00022723"/>
    </source>
</evidence>
<dbReference type="SMART" id="SM00184">
    <property type="entry name" value="RING"/>
    <property type="match status" value="1"/>
</dbReference>
<accession>A0A3B5LDL1</accession>
<dbReference type="InterPro" id="IPR027370">
    <property type="entry name" value="Znf-RING_euk"/>
</dbReference>